<comment type="caution">
    <text evidence="1">The sequence shown here is derived from an EMBL/GenBank/DDBJ whole genome shotgun (WGS) entry which is preliminary data.</text>
</comment>
<dbReference type="SUPFAM" id="SSF52540">
    <property type="entry name" value="P-loop containing nucleoside triphosphate hydrolases"/>
    <property type="match status" value="1"/>
</dbReference>
<keyword evidence="2" id="KW-1185">Reference proteome</keyword>
<reference evidence="1" key="1">
    <citation type="submission" date="2021-01" db="EMBL/GenBank/DDBJ databases">
        <title>Marivirga sp. nov., isolated from intertidal surface sediments.</title>
        <authorList>
            <person name="Zhang M."/>
        </authorList>
    </citation>
    <scope>NUCLEOTIDE SEQUENCE</scope>
    <source>
        <strain evidence="1">SM1354</strain>
    </source>
</reference>
<evidence type="ECO:0000313" key="1">
    <source>
        <dbReference type="EMBL" id="MBL0767086.1"/>
    </source>
</evidence>
<proteinExistence type="predicted"/>
<protein>
    <recommendedName>
        <fullName evidence="3">Antirestriction protein</fullName>
    </recommendedName>
</protein>
<evidence type="ECO:0008006" key="3">
    <source>
        <dbReference type="Google" id="ProtNLM"/>
    </source>
</evidence>
<name>A0A937AHX5_9BACT</name>
<organism evidence="1 2">
    <name type="scientific">Marivirga atlantica</name>
    <dbReference type="NCBI Taxonomy" id="1548457"/>
    <lineage>
        <taxon>Bacteria</taxon>
        <taxon>Pseudomonadati</taxon>
        <taxon>Bacteroidota</taxon>
        <taxon>Cytophagia</taxon>
        <taxon>Cytophagales</taxon>
        <taxon>Marivirgaceae</taxon>
        <taxon>Marivirga</taxon>
    </lineage>
</organism>
<gene>
    <name evidence="1" type="ORF">JKP34_17605</name>
</gene>
<dbReference type="RefSeq" id="WP_236665061.1">
    <property type="nucleotide sequence ID" value="NZ_JAERQG010000006.1"/>
</dbReference>
<evidence type="ECO:0000313" key="2">
    <source>
        <dbReference type="Proteomes" id="UP000642920"/>
    </source>
</evidence>
<sequence>MISINNYSEKIQEVNLRTLPKVLQGGHEFFLEANAWYKQDPTVTESIDLYIQKLNNHLKQGNDAAKRFVEKFLKMHDRTKTKHQLGLYIKSLQKAILTKQIRKSSLQARNITKIQEVLIKQYNGLPDNGKVRITINDAWRNELESGAKKVQALNGVGAPSLTEKNPKLTVKRKRSIFDSMNEIDEAPSENSFRLAGDLGTLMGDLERFELAITLEGDQGGGKTRFSYQLANGFADIDMKVAMFSLEIGRKSDLVRRMREEYLEAENRNNIFITDQLPEGFDTIRKAAKDFEVIIIDSWNKLHVKSTEFDRLRKEFPNTIFIIIFQRTTQGTIRGGTAPLFDSGINLEVVKVDDTFTNNYAVATKNRYGVTGIQYNITQQKIINNFEEQENGEGE</sequence>
<dbReference type="Proteomes" id="UP000642920">
    <property type="component" value="Unassembled WGS sequence"/>
</dbReference>
<accession>A0A937AHX5</accession>
<dbReference type="InterPro" id="IPR027417">
    <property type="entry name" value="P-loop_NTPase"/>
</dbReference>
<dbReference type="AlphaFoldDB" id="A0A937AHX5"/>
<dbReference type="EMBL" id="JAERQG010000006">
    <property type="protein sequence ID" value="MBL0767086.1"/>
    <property type="molecule type" value="Genomic_DNA"/>
</dbReference>
<dbReference type="Gene3D" id="3.40.50.300">
    <property type="entry name" value="P-loop containing nucleotide triphosphate hydrolases"/>
    <property type="match status" value="1"/>
</dbReference>